<dbReference type="PANTHER" id="PTHR38462:SF1">
    <property type="entry name" value="YPRB RIBONUCLEASE H-LIKE DOMAIN-CONTAINING PROTEIN"/>
    <property type="match status" value="1"/>
</dbReference>
<dbReference type="InterPro" id="IPR038720">
    <property type="entry name" value="YprB_RNase_H-like_dom"/>
</dbReference>
<dbReference type="Proteomes" id="UP000494245">
    <property type="component" value="Unassembled WGS sequence"/>
</dbReference>
<evidence type="ECO:0000259" key="1">
    <source>
        <dbReference type="Pfam" id="PF13482"/>
    </source>
</evidence>
<organism evidence="2 3">
    <name type="scientific">Fundidesulfovibrio magnetotacticus</name>
    <dbReference type="NCBI Taxonomy" id="2730080"/>
    <lineage>
        <taxon>Bacteria</taxon>
        <taxon>Pseudomonadati</taxon>
        <taxon>Thermodesulfobacteriota</taxon>
        <taxon>Desulfovibrionia</taxon>
        <taxon>Desulfovibrionales</taxon>
        <taxon>Desulfovibrionaceae</taxon>
        <taxon>Fundidesulfovibrio</taxon>
    </lineage>
</organism>
<feature type="domain" description="YprB ribonuclease H-like" evidence="1">
    <location>
        <begin position="88"/>
        <end position="233"/>
    </location>
</feature>
<comment type="caution">
    <text evidence="2">The sequence shown here is derived from an EMBL/GenBank/DDBJ whole genome shotgun (WGS) entry which is preliminary data.</text>
</comment>
<sequence length="278" mass="30931">MLGRTFCHLPGVGPKSEAGLWNAGVRSWDDVLSGGELPVSPGKAELLREGVRRSREALEAQDADWFAARLRTANSWRLFPHFLPHAGYLDIETDGERDPVVTAVALLHQGRLTSYVHGRDMDALERDLARVKVLVTFNGKCFDVPVLERVLGVRCPRAHVDLRFVLRGLGQAGGLKACEKRYGISRRELDGVDGWSAVLLWRLWERTGDPRVLETLLAYNAADVLSLEVLLAHALDELFLATPFAARLTMPIPPMAENPFTPDPEIVEMVRGVARHPY</sequence>
<accession>A0A6V8LTD8</accession>
<dbReference type="PANTHER" id="PTHR38462">
    <property type="entry name" value="EXONUCLEASE-LIKE PROTEIN"/>
    <property type="match status" value="1"/>
</dbReference>
<dbReference type="InterPro" id="IPR012337">
    <property type="entry name" value="RNaseH-like_sf"/>
</dbReference>
<dbReference type="SUPFAM" id="SSF53098">
    <property type="entry name" value="Ribonuclease H-like"/>
    <property type="match status" value="1"/>
</dbReference>
<dbReference type="EMBL" id="BLTE01000003">
    <property type="protein sequence ID" value="GFK93076.1"/>
    <property type="molecule type" value="Genomic_DNA"/>
</dbReference>
<dbReference type="Pfam" id="PF13482">
    <property type="entry name" value="RNase_H_2"/>
    <property type="match status" value="1"/>
</dbReference>
<proteinExistence type="predicted"/>
<dbReference type="RefSeq" id="WP_173081756.1">
    <property type="nucleotide sequence ID" value="NZ_BLTE01000003.1"/>
</dbReference>
<protein>
    <recommendedName>
        <fullName evidence="1">YprB ribonuclease H-like domain-containing protein</fullName>
    </recommendedName>
</protein>
<evidence type="ECO:0000313" key="3">
    <source>
        <dbReference type="Proteomes" id="UP000494245"/>
    </source>
</evidence>
<name>A0A6V8LTD8_9BACT</name>
<gene>
    <name evidence="2" type="ORF">NNJEOMEG_00905</name>
</gene>
<evidence type="ECO:0000313" key="2">
    <source>
        <dbReference type="EMBL" id="GFK93076.1"/>
    </source>
</evidence>
<dbReference type="AlphaFoldDB" id="A0A6V8LTD8"/>
<reference evidence="2 3" key="1">
    <citation type="submission" date="2020-04" db="EMBL/GenBank/DDBJ databases">
        <authorList>
            <consortium name="Desulfovibrio sp. FSS-1 genome sequencing consortium"/>
            <person name="Shimoshige H."/>
            <person name="Kobayashi H."/>
            <person name="Maekawa T."/>
        </authorList>
    </citation>
    <scope>NUCLEOTIDE SEQUENCE [LARGE SCALE GENOMIC DNA]</scope>
    <source>
        <strain evidence="2 3">SIID29052-01</strain>
    </source>
</reference>
<reference evidence="2 3" key="2">
    <citation type="submission" date="2020-05" db="EMBL/GenBank/DDBJ databases">
        <title>Draft genome sequence of Desulfovibrio sp. strainFSS-1.</title>
        <authorList>
            <person name="Shimoshige H."/>
            <person name="Kobayashi H."/>
            <person name="Maekawa T."/>
        </authorList>
    </citation>
    <scope>NUCLEOTIDE SEQUENCE [LARGE SCALE GENOMIC DNA]</scope>
    <source>
        <strain evidence="2 3">SIID29052-01</strain>
    </source>
</reference>
<keyword evidence="3" id="KW-1185">Reference proteome</keyword>